<reference evidence="1 2" key="1">
    <citation type="submission" date="2018-10" db="EMBL/GenBank/DDBJ databases">
        <authorList>
            <consortium name="Pathogen Informatics"/>
        </authorList>
    </citation>
    <scope>NUCLEOTIDE SEQUENCE [LARGE SCALE GENOMIC DNA]</scope>
</reference>
<protein>
    <submittedName>
        <fullName evidence="1">Uncharacterized protein</fullName>
    </submittedName>
</protein>
<keyword evidence="2" id="KW-1185">Reference proteome</keyword>
<evidence type="ECO:0000313" key="1">
    <source>
        <dbReference type="EMBL" id="VDD74663.1"/>
    </source>
</evidence>
<organism evidence="1 2">
    <name type="scientific">Mesocestoides corti</name>
    <name type="common">Flatworm</name>
    <dbReference type="NCBI Taxonomy" id="53468"/>
    <lineage>
        <taxon>Eukaryota</taxon>
        <taxon>Metazoa</taxon>
        <taxon>Spiralia</taxon>
        <taxon>Lophotrochozoa</taxon>
        <taxon>Platyhelminthes</taxon>
        <taxon>Cestoda</taxon>
        <taxon>Eucestoda</taxon>
        <taxon>Cyclophyllidea</taxon>
        <taxon>Mesocestoididae</taxon>
        <taxon>Mesocestoides</taxon>
    </lineage>
</organism>
<gene>
    <name evidence="1" type="ORF">MCOS_LOCUS666</name>
</gene>
<sequence>MKRPLSRENWSDAWSVATVFSTKNDQIEVSTSSSRLGSRLDTKFYSTCVNKFK</sequence>
<proteinExistence type="predicted"/>
<name>A0A3P6HLB0_MESCO</name>
<dbReference type="EMBL" id="UXSR01000061">
    <property type="protein sequence ID" value="VDD74663.1"/>
    <property type="molecule type" value="Genomic_DNA"/>
</dbReference>
<dbReference type="Proteomes" id="UP000267029">
    <property type="component" value="Unassembled WGS sequence"/>
</dbReference>
<accession>A0A3P6HLB0</accession>
<evidence type="ECO:0000313" key="2">
    <source>
        <dbReference type="Proteomes" id="UP000267029"/>
    </source>
</evidence>
<dbReference type="AlphaFoldDB" id="A0A3P6HLB0"/>